<dbReference type="PRINTS" id="PR00463">
    <property type="entry name" value="EP450I"/>
</dbReference>
<evidence type="ECO:0000256" key="9">
    <source>
        <dbReference type="ARBA" id="ARBA00023004"/>
    </source>
</evidence>
<comment type="cofactor">
    <cofactor evidence="1 12">
        <name>heme</name>
        <dbReference type="ChEBI" id="CHEBI:30413"/>
    </cofactor>
</comment>
<comment type="subcellular location">
    <subcellularLocation>
        <location evidence="2">Membrane</location>
        <topology evidence="2">Single-pass membrane protein</topology>
    </subcellularLocation>
</comment>
<feature type="non-terminal residue" evidence="15">
    <location>
        <position position="1"/>
    </location>
</feature>
<dbReference type="InterPro" id="IPR001128">
    <property type="entry name" value="Cyt_P450"/>
</dbReference>
<dbReference type="PANTHER" id="PTHR47953">
    <property type="entry name" value="OS08G0105600 PROTEIN"/>
    <property type="match status" value="1"/>
</dbReference>
<sequence>HTTEIRLSLKVATIMELEFDPLLLRSLNVFLLVSFLFFLVKIWKRIKTCDHHDTTPKLPPGPTKLPLIGNLHNLVGGGLPHHVLRDLAKKYGPIMHLQLGEIPTVVVSSAKMGKEILVTHHPTFAGRPANLATKIIWYKQEDMVFSPYGDYWKQMKKICMMELLSKKRVESFRFIRQDEISKLAESIIQSSGGSPGGVLVNLTDKLFDYSSSVICRAAFGRICKDKEAMIKKMKIALALVGGFNLAHVFPSLKFLPIITGLKHKLLEAHHKIDEILEDVIKQHKANHEIGRKGNAESGDEDLIDVLLRHQESDTDLQIPITARNIKALILDIFTGGTDTAAATIEWALSELMRHPGVMVKAQAEVRQVCKRKKTIEESDIQNLKYLKTVIQETLRLHPPAPLLPKQSRENCEVNGYMIPDKTQILVNVWAIGRDPEHWDEPEKFKPERFEQKSFDYMGTQSEYIPFGAGKRMCPGVTFGAATVELSLAYLLYRFDWKLPNGMKPNDLDMAEISGLTADRKTNLQLIAIPYLYLGDHD</sequence>
<evidence type="ECO:0000256" key="1">
    <source>
        <dbReference type="ARBA" id="ARBA00001971"/>
    </source>
</evidence>
<name>A0ABD3B110_9GENT</name>
<evidence type="ECO:0000256" key="5">
    <source>
        <dbReference type="ARBA" id="ARBA00022692"/>
    </source>
</evidence>
<feature type="binding site" description="axial binding residue" evidence="12">
    <location>
        <position position="473"/>
    </location>
    <ligand>
        <name>heme</name>
        <dbReference type="ChEBI" id="CHEBI:30413"/>
    </ligand>
    <ligandPart>
        <name>Fe</name>
        <dbReference type="ChEBI" id="CHEBI:18248"/>
    </ligandPart>
</feature>
<evidence type="ECO:0000256" key="2">
    <source>
        <dbReference type="ARBA" id="ARBA00004167"/>
    </source>
</evidence>
<gene>
    <name evidence="15" type="ORF">ACH5RR_000482</name>
</gene>
<dbReference type="AlphaFoldDB" id="A0ABD3B110"/>
<feature type="transmembrane region" description="Helical" evidence="14">
    <location>
        <begin position="22"/>
        <end position="40"/>
    </location>
</feature>
<organism evidence="15 16">
    <name type="scientific">Cinchona calisaya</name>
    <dbReference type="NCBI Taxonomy" id="153742"/>
    <lineage>
        <taxon>Eukaryota</taxon>
        <taxon>Viridiplantae</taxon>
        <taxon>Streptophyta</taxon>
        <taxon>Embryophyta</taxon>
        <taxon>Tracheophyta</taxon>
        <taxon>Spermatophyta</taxon>
        <taxon>Magnoliopsida</taxon>
        <taxon>eudicotyledons</taxon>
        <taxon>Gunneridae</taxon>
        <taxon>Pentapetalae</taxon>
        <taxon>asterids</taxon>
        <taxon>lamiids</taxon>
        <taxon>Gentianales</taxon>
        <taxon>Rubiaceae</taxon>
        <taxon>Cinchonoideae</taxon>
        <taxon>Cinchoneae</taxon>
        <taxon>Cinchona</taxon>
    </lineage>
</organism>
<dbReference type="GO" id="GO:0046872">
    <property type="term" value="F:metal ion binding"/>
    <property type="evidence" value="ECO:0007669"/>
    <property type="project" value="UniProtKB-KW"/>
</dbReference>
<evidence type="ECO:0000256" key="4">
    <source>
        <dbReference type="ARBA" id="ARBA00022617"/>
    </source>
</evidence>
<evidence type="ECO:0000313" key="15">
    <source>
        <dbReference type="EMBL" id="KAL3537116.1"/>
    </source>
</evidence>
<evidence type="ECO:0000256" key="11">
    <source>
        <dbReference type="ARBA" id="ARBA00023136"/>
    </source>
</evidence>
<dbReference type="GO" id="GO:0009821">
    <property type="term" value="P:alkaloid biosynthetic process"/>
    <property type="evidence" value="ECO:0007669"/>
    <property type="project" value="UniProtKB-ARBA"/>
</dbReference>
<keyword evidence="16" id="KW-1185">Reference proteome</keyword>
<keyword evidence="4 12" id="KW-0349">Heme</keyword>
<comment type="similarity">
    <text evidence="3 13">Belongs to the cytochrome P450 family.</text>
</comment>
<accession>A0ABD3B110</accession>
<dbReference type="EMBL" id="JBJUIK010000001">
    <property type="protein sequence ID" value="KAL3537116.1"/>
    <property type="molecule type" value="Genomic_DNA"/>
</dbReference>
<keyword evidence="9 12" id="KW-0408">Iron</keyword>
<protein>
    <submittedName>
        <fullName evidence="15">Uncharacterized protein</fullName>
    </submittedName>
</protein>
<dbReference type="Pfam" id="PF00067">
    <property type="entry name" value="p450"/>
    <property type="match status" value="1"/>
</dbReference>
<keyword evidence="7 14" id="KW-1133">Transmembrane helix</keyword>
<evidence type="ECO:0000256" key="6">
    <source>
        <dbReference type="ARBA" id="ARBA00022723"/>
    </source>
</evidence>
<dbReference type="PROSITE" id="PS00086">
    <property type="entry name" value="CYTOCHROME_P450"/>
    <property type="match status" value="1"/>
</dbReference>
<keyword evidence="11 14" id="KW-0472">Membrane</keyword>
<dbReference type="InterPro" id="IPR036396">
    <property type="entry name" value="Cyt_P450_sf"/>
</dbReference>
<dbReference type="InterPro" id="IPR017972">
    <property type="entry name" value="Cyt_P450_CS"/>
</dbReference>
<dbReference type="PANTHER" id="PTHR47953:SF19">
    <property type="entry name" value="OS06G0641600 PROTEIN"/>
    <property type="match status" value="1"/>
</dbReference>
<evidence type="ECO:0000256" key="13">
    <source>
        <dbReference type="RuleBase" id="RU000461"/>
    </source>
</evidence>
<dbReference type="FunFam" id="1.10.630.10:FF:000043">
    <property type="entry name" value="Cytochrome P450 99A2"/>
    <property type="match status" value="1"/>
</dbReference>
<keyword evidence="5 14" id="KW-0812">Transmembrane</keyword>
<evidence type="ECO:0000256" key="3">
    <source>
        <dbReference type="ARBA" id="ARBA00010617"/>
    </source>
</evidence>
<evidence type="ECO:0000256" key="12">
    <source>
        <dbReference type="PIRSR" id="PIRSR602401-1"/>
    </source>
</evidence>
<evidence type="ECO:0000256" key="14">
    <source>
        <dbReference type="SAM" id="Phobius"/>
    </source>
</evidence>
<keyword evidence="8 13" id="KW-0560">Oxidoreductase</keyword>
<dbReference type="CDD" id="cd11072">
    <property type="entry name" value="CYP71-like"/>
    <property type="match status" value="1"/>
</dbReference>
<evidence type="ECO:0000256" key="8">
    <source>
        <dbReference type="ARBA" id="ARBA00023002"/>
    </source>
</evidence>
<dbReference type="Gene3D" id="1.10.630.10">
    <property type="entry name" value="Cytochrome P450"/>
    <property type="match status" value="1"/>
</dbReference>
<dbReference type="GO" id="GO:0016020">
    <property type="term" value="C:membrane"/>
    <property type="evidence" value="ECO:0007669"/>
    <property type="project" value="UniProtKB-SubCell"/>
</dbReference>
<dbReference type="GO" id="GO:0004497">
    <property type="term" value="F:monooxygenase activity"/>
    <property type="evidence" value="ECO:0007669"/>
    <property type="project" value="UniProtKB-KW"/>
</dbReference>
<evidence type="ECO:0000256" key="7">
    <source>
        <dbReference type="ARBA" id="ARBA00022989"/>
    </source>
</evidence>
<reference evidence="15 16" key="1">
    <citation type="submission" date="2024-11" db="EMBL/GenBank/DDBJ databases">
        <title>A near-complete genome assembly of Cinchona calisaya.</title>
        <authorList>
            <person name="Lian D.C."/>
            <person name="Zhao X.W."/>
            <person name="Wei L."/>
        </authorList>
    </citation>
    <scope>NUCLEOTIDE SEQUENCE [LARGE SCALE GENOMIC DNA]</scope>
    <source>
        <tissue evidence="15">Nenye</tissue>
    </source>
</reference>
<keyword evidence="6 12" id="KW-0479">Metal-binding</keyword>
<evidence type="ECO:0000313" key="16">
    <source>
        <dbReference type="Proteomes" id="UP001630127"/>
    </source>
</evidence>
<proteinExistence type="inferred from homology"/>
<keyword evidence="10 13" id="KW-0503">Monooxygenase</keyword>
<dbReference type="Proteomes" id="UP001630127">
    <property type="component" value="Unassembled WGS sequence"/>
</dbReference>
<comment type="caution">
    <text evidence="15">The sequence shown here is derived from an EMBL/GenBank/DDBJ whole genome shotgun (WGS) entry which is preliminary data.</text>
</comment>
<dbReference type="InterPro" id="IPR052306">
    <property type="entry name" value="CYP450_71D"/>
</dbReference>
<dbReference type="InterPro" id="IPR002401">
    <property type="entry name" value="Cyt_P450_E_grp-I"/>
</dbReference>
<dbReference type="PRINTS" id="PR00385">
    <property type="entry name" value="P450"/>
</dbReference>
<dbReference type="SUPFAM" id="SSF48264">
    <property type="entry name" value="Cytochrome P450"/>
    <property type="match status" value="1"/>
</dbReference>
<evidence type="ECO:0000256" key="10">
    <source>
        <dbReference type="ARBA" id="ARBA00023033"/>
    </source>
</evidence>